<evidence type="ECO:0000259" key="10">
    <source>
        <dbReference type="PROSITE" id="PS50240"/>
    </source>
</evidence>
<feature type="disulfide bond" evidence="8">
    <location>
        <begin position="251"/>
        <end position="269"/>
    </location>
</feature>
<dbReference type="PANTHER" id="PTHR24270">
    <property type="entry name" value="LOW-DENSITY LIPOPROTEIN RECEPTOR-RELATED"/>
    <property type="match status" value="1"/>
</dbReference>
<feature type="disulfide bond" evidence="8">
    <location>
        <begin position="244"/>
        <end position="256"/>
    </location>
</feature>
<evidence type="ECO:0000313" key="12">
    <source>
        <dbReference type="Proteomes" id="UP001549921"/>
    </source>
</evidence>
<feature type="domain" description="Peptidase S1" evidence="10">
    <location>
        <begin position="522"/>
        <end position="779"/>
    </location>
</feature>
<dbReference type="Pfam" id="PF00057">
    <property type="entry name" value="Ldl_recept_a"/>
    <property type="match status" value="7"/>
</dbReference>
<gene>
    <name evidence="11" type="ORF">ABMA28_012893</name>
</gene>
<feature type="disulfide bond" evidence="8">
    <location>
        <begin position="210"/>
        <end position="228"/>
    </location>
</feature>
<dbReference type="PANTHER" id="PTHR24270:SF60">
    <property type="entry name" value="CUB AND LDLA DOMAIN, ISOFORM A-RELATED"/>
    <property type="match status" value="1"/>
</dbReference>
<feature type="disulfide bond" evidence="8">
    <location>
        <begin position="51"/>
        <end position="69"/>
    </location>
</feature>
<feature type="disulfide bond" evidence="8">
    <location>
        <begin position="142"/>
        <end position="154"/>
    </location>
</feature>
<dbReference type="PROSITE" id="PS50240">
    <property type="entry name" value="TRYPSIN_DOM"/>
    <property type="match status" value="1"/>
</dbReference>
<evidence type="ECO:0000256" key="5">
    <source>
        <dbReference type="ARBA" id="ARBA00022989"/>
    </source>
</evidence>
<feature type="disulfide bond" evidence="8">
    <location>
        <begin position="203"/>
        <end position="215"/>
    </location>
</feature>
<feature type="disulfide bond" evidence="8">
    <location>
        <begin position="108"/>
        <end position="126"/>
    </location>
</feature>
<keyword evidence="4" id="KW-0677">Repeat</keyword>
<comment type="subcellular location">
    <subcellularLocation>
        <location evidence="2">Endomembrane system</location>
    </subcellularLocation>
    <subcellularLocation>
        <location evidence="1">Membrane</location>
        <topology evidence="1">Single-pass membrane protein</topology>
    </subcellularLocation>
</comment>
<dbReference type="InterPro" id="IPR018114">
    <property type="entry name" value="TRYPSIN_HIS"/>
</dbReference>
<dbReference type="InterPro" id="IPR009003">
    <property type="entry name" value="Peptidase_S1_PA"/>
</dbReference>
<evidence type="ECO:0000256" key="3">
    <source>
        <dbReference type="ARBA" id="ARBA00022692"/>
    </source>
</evidence>
<dbReference type="PROSITE" id="PS00134">
    <property type="entry name" value="TRYPSIN_HIS"/>
    <property type="match status" value="1"/>
</dbReference>
<dbReference type="Gene3D" id="2.40.10.10">
    <property type="entry name" value="Trypsin-like serine proteases"/>
    <property type="match status" value="1"/>
</dbReference>
<dbReference type="Pfam" id="PF00089">
    <property type="entry name" value="Trypsin"/>
    <property type="match status" value="1"/>
</dbReference>
<dbReference type="EMBL" id="JBEDNZ010000031">
    <property type="protein sequence ID" value="KAL0808428.1"/>
    <property type="molecule type" value="Genomic_DNA"/>
</dbReference>
<dbReference type="CDD" id="cd00112">
    <property type="entry name" value="LDLa"/>
    <property type="match status" value="7"/>
</dbReference>
<feature type="disulfide bond" evidence="8">
    <location>
        <begin position="334"/>
        <end position="352"/>
    </location>
</feature>
<dbReference type="GO" id="GO:0012505">
    <property type="term" value="C:endomembrane system"/>
    <property type="evidence" value="ECO:0007669"/>
    <property type="project" value="UniProtKB-SubCell"/>
</dbReference>
<dbReference type="PROSITE" id="PS01209">
    <property type="entry name" value="LDLRA_1"/>
    <property type="match status" value="4"/>
</dbReference>
<proteinExistence type="predicted"/>
<dbReference type="InterPro" id="IPR050685">
    <property type="entry name" value="LDLR"/>
</dbReference>
<reference evidence="11 12" key="1">
    <citation type="submission" date="2024-06" db="EMBL/GenBank/DDBJ databases">
        <title>A chromosome-level genome assembly of beet webworm, Loxostege sticticalis.</title>
        <authorList>
            <person name="Zhang Y."/>
        </authorList>
    </citation>
    <scope>NUCLEOTIDE SEQUENCE [LARGE SCALE GENOMIC DNA]</scope>
    <source>
        <strain evidence="11">AQ028</strain>
        <tissue evidence="11">Male pupae</tissue>
    </source>
</reference>
<evidence type="ECO:0000256" key="1">
    <source>
        <dbReference type="ARBA" id="ARBA00004167"/>
    </source>
</evidence>
<dbReference type="SMART" id="SM00020">
    <property type="entry name" value="Tryp_SPc"/>
    <property type="match status" value="1"/>
</dbReference>
<comment type="caution">
    <text evidence="8">Lacks conserved residue(s) required for the propagation of feature annotation.</text>
</comment>
<dbReference type="InterPro" id="IPR043504">
    <property type="entry name" value="Peptidase_S1_PA_chymotrypsin"/>
</dbReference>
<dbReference type="Gene3D" id="4.10.400.10">
    <property type="entry name" value="Low-density Lipoprotein Receptor"/>
    <property type="match status" value="7"/>
</dbReference>
<dbReference type="SMART" id="SM00192">
    <property type="entry name" value="LDLa"/>
    <property type="match status" value="7"/>
</dbReference>
<dbReference type="InterPro" id="IPR001254">
    <property type="entry name" value="Trypsin_dom"/>
</dbReference>
<keyword evidence="5" id="KW-1133">Transmembrane helix</keyword>
<dbReference type="PRINTS" id="PR00261">
    <property type="entry name" value="LDLRECEPTOR"/>
</dbReference>
<evidence type="ECO:0000256" key="4">
    <source>
        <dbReference type="ARBA" id="ARBA00022737"/>
    </source>
</evidence>
<evidence type="ECO:0000256" key="8">
    <source>
        <dbReference type="PROSITE-ProRule" id="PRU00124"/>
    </source>
</evidence>
<dbReference type="AlphaFoldDB" id="A0ABD0S2X9"/>
<feature type="signal peptide" evidence="9">
    <location>
        <begin position="1"/>
        <end position="19"/>
    </location>
</feature>
<dbReference type="CDD" id="cd00190">
    <property type="entry name" value="Tryp_SPc"/>
    <property type="match status" value="1"/>
</dbReference>
<evidence type="ECO:0000256" key="9">
    <source>
        <dbReference type="SAM" id="SignalP"/>
    </source>
</evidence>
<keyword evidence="3" id="KW-0812">Transmembrane</keyword>
<evidence type="ECO:0000256" key="2">
    <source>
        <dbReference type="ARBA" id="ARBA00004308"/>
    </source>
</evidence>
<feature type="disulfide bond" evidence="8">
    <location>
        <begin position="327"/>
        <end position="339"/>
    </location>
</feature>
<evidence type="ECO:0000256" key="7">
    <source>
        <dbReference type="ARBA" id="ARBA00023157"/>
    </source>
</evidence>
<sequence>MMMMMMKLTDFCLLPVKQAFSKITWALTAVLSLTVKAPEKTCSSSYSKFQCRDSSCVNVTSVCNGIRDCADGSDETACDTESDSPLYKDSGSHRSKRLSACGAKEWQCIDGFCINVRGKCDGIRDCPDASDETSDLCGNVQCATHTFQCKYGACVDGEAPCNGVKDCADNSDENLRRCYNETGKFRNPDNSGALSRWKRQSGCRKNQWRCRDGSCIAVYGKCDGVPDCPDGSDETFPLCRKSVCQSNWFRCTYGACVDGTAPCNKIQECADNSDELLPRCRNETTVSGGVFRCDNGQDIASYLLCDGAKDCRDGSDETVRACAGNICSAHVFQCAYGACVDQGSDCNEIQECADGSDESDELCNRIAPTTPTATTGACVLPPFPAHGSYIVAGRPDAVPGQAFDLVNYNVTCYPGFGIDGDTKERLCLNGVWSADVGDCVRFCRLNKDESVEYRCLLTGNSTGSRTCGEYEPDGTIARPECRAPNYYYTGVLPYMRCIEGSWDYIARCFPECGVVSSGDGLVAGGEAAKKAELPWHAGIYRKTTTPYKQICGGSLVSAKVVISAAHCFWNDTSKQQPAHNYAVALGKLYRPWKLVEDERVQRSDVAELKLPPHFLGGSTNFQDDIAIVLLVETVVYSPLVRPVCVDFNVVFEKRQLRENSLGKVAGWGLTGADGIESPFLKVVHLPYISIQECQSSSPPDFRAYITGDKICAGFRNGTALCKGDSGGGLAFPESDKGTIRYFLRGVVSTAPNDDHLCNVNWLTTFTQISRHEHFIKEFI</sequence>
<feature type="chain" id="PRO_5044838284" description="Peptidase S1 domain-containing protein" evidence="9">
    <location>
        <begin position="20"/>
        <end position="779"/>
    </location>
</feature>
<dbReference type="SUPFAM" id="SSF57424">
    <property type="entry name" value="LDL receptor-like module"/>
    <property type="match status" value="7"/>
</dbReference>
<dbReference type="SUPFAM" id="SSF50494">
    <property type="entry name" value="Trypsin-like serine proteases"/>
    <property type="match status" value="1"/>
</dbReference>
<dbReference type="InterPro" id="IPR036055">
    <property type="entry name" value="LDL_receptor-like_sf"/>
</dbReference>
<dbReference type="GO" id="GO:0016020">
    <property type="term" value="C:membrane"/>
    <property type="evidence" value="ECO:0007669"/>
    <property type="project" value="UniProtKB-SubCell"/>
</dbReference>
<name>A0ABD0S2X9_LOXSC</name>
<dbReference type="GO" id="GO:0016192">
    <property type="term" value="P:vesicle-mediated transport"/>
    <property type="evidence" value="ECO:0007669"/>
    <property type="project" value="UniProtKB-ARBA"/>
</dbReference>
<evidence type="ECO:0000313" key="11">
    <source>
        <dbReference type="EMBL" id="KAL0808428.1"/>
    </source>
</evidence>
<evidence type="ECO:0000256" key="6">
    <source>
        <dbReference type="ARBA" id="ARBA00023136"/>
    </source>
</evidence>
<dbReference type="Proteomes" id="UP001549921">
    <property type="component" value="Unassembled WGS sequence"/>
</dbReference>
<feature type="disulfide bond" evidence="8">
    <location>
        <begin position="293"/>
        <end position="311"/>
    </location>
</feature>
<organism evidence="11 12">
    <name type="scientific">Loxostege sticticalis</name>
    <name type="common">Beet webworm moth</name>
    <dbReference type="NCBI Taxonomy" id="481309"/>
    <lineage>
        <taxon>Eukaryota</taxon>
        <taxon>Metazoa</taxon>
        <taxon>Ecdysozoa</taxon>
        <taxon>Arthropoda</taxon>
        <taxon>Hexapoda</taxon>
        <taxon>Insecta</taxon>
        <taxon>Pterygota</taxon>
        <taxon>Neoptera</taxon>
        <taxon>Endopterygota</taxon>
        <taxon>Lepidoptera</taxon>
        <taxon>Glossata</taxon>
        <taxon>Ditrysia</taxon>
        <taxon>Pyraloidea</taxon>
        <taxon>Crambidae</taxon>
        <taxon>Pyraustinae</taxon>
        <taxon>Loxostege</taxon>
    </lineage>
</organism>
<comment type="caution">
    <text evidence="11">The sequence shown here is derived from an EMBL/GenBank/DDBJ whole genome shotgun (WGS) entry which is preliminary data.</text>
</comment>
<keyword evidence="6" id="KW-0472">Membrane</keyword>
<feature type="disulfide bond" evidence="8">
    <location>
        <begin position="101"/>
        <end position="113"/>
    </location>
</feature>
<feature type="disulfide bond" evidence="8">
    <location>
        <begin position="63"/>
        <end position="78"/>
    </location>
</feature>
<accession>A0ABD0S2X9</accession>
<feature type="disulfide bond" evidence="8">
    <location>
        <begin position="149"/>
        <end position="167"/>
    </location>
</feature>
<keyword evidence="7 8" id="KW-1015">Disulfide bond</keyword>
<dbReference type="InterPro" id="IPR023415">
    <property type="entry name" value="LDLR_class-A_CS"/>
</dbReference>
<dbReference type="InterPro" id="IPR002172">
    <property type="entry name" value="LDrepeatLR_classA_rpt"/>
</dbReference>
<dbReference type="PROSITE" id="PS50068">
    <property type="entry name" value="LDLRA_2"/>
    <property type="match status" value="7"/>
</dbReference>
<protein>
    <recommendedName>
        <fullName evidence="10">Peptidase S1 domain-containing protein</fullName>
    </recommendedName>
</protein>
<keyword evidence="9" id="KW-0732">Signal</keyword>